<keyword evidence="6" id="KW-1185">Reference proteome</keyword>
<evidence type="ECO:0000256" key="2">
    <source>
        <dbReference type="ARBA" id="ARBA00022801"/>
    </source>
</evidence>
<dbReference type="PANTHER" id="PTHR11717:SF7">
    <property type="entry name" value="LOW MOLECULAR WEIGHT PHOSPHOTYROSINE PROTEIN PHOSPHATASE"/>
    <property type="match status" value="1"/>
</dbReference>
<accession>A0ABR2K1S0</accession>
<dbReference type="InterPro" id="IPR017867">
    <property type="entry name" value="Tyr_phospatase_low_mol_wt"/>
</dbReference>
<dbReference type="InterPro" id="IPR036196">
    <property type="entry name" value="Ptyr_pPase_sf"/>
</dbReference>
<dbReference type="SUPFAM" id="SSF52788">
    <property type="entry name" value="Phosphotyrosine protein phosphatases I"/>
    <property type="match status" value="1"/>
</dbReference>
<proteinExistence type="inferred from homology"/>
<evidence type="ECO:0000259" key="4">
    <source>
        <dbReference type="SMART" id="SM00226"/>
    </source>
</evidence>
<dbReference type="SMART" id="SM00226">
    <property type="entry name" value="LMWPc"/>
    <property type="match status" value="1"/>
</dbReference>
<organism evidence="5 6">
    <name type="scientific">Tritrichomonas musculus</name>
    <dbReference type="NCBI Taxonomy" id="1915356"/>
    <lineage>
        <taxon>Eukaryota</taxon>
        <taxon>Metamonada</taxon>
        <taxon>Parabasalia</taxon>
        <taxon>Tritrichomonadida</taxon>
        <taxon>Tritrichomonadidae</taxon>
        <taxon>Tritrichomonas</taxon>
    </lineage>
</organism>
<name>A0ABR2K1S0_9EUKA</name>
<gene>
    <name evidence="5" type="ORF">M9Y10_044152</name>
</gene>
<dbReference type="Gene3D" id="3.40.50.2300">
    <property type="match status" value="1"/>
</dbReference>
<comment type="caution">
    <text evidence="5">The sequence shown here is derived from an EMBL/GenBank/DDBJ whole genome shotgun (WGS) entry which is preliminary data.</text>
</comment>
<feature type="domain" description="Phosphotyrosine protein phosphatase I" evidence="4">
    <location>
        <begin position="5"/>
        <end position="143"/>
    </location>
</feature>
<dbReference type="CDD" id="cd16343">
    <property type="entry name" value="LMWPTP"/>
    <property type="match status" value="1"/>
</dbReference>
<reference evidence="5 6" key="1">
    <citation type="submission" date="2024-04" db="EMBL/GenBank/DDBJ databases">
        <title>Tritrichomonas musculus Genome.</title>
        <authorList>
            <person name="Alves-Ferreira E."/>
            <person name="Grigg M."/>
            <person name="Lorenzi H."/>
            <person name="Galac M."/>
        </authorList>
    </citation>
    <scope>NUCLEOTIDE SEQUENCE [LARGE SCALE GENOMIC DNA]</scope>
    <source>
        <strain evidence="5 6">EAF2021</strain>
    </source>
</reference>
<evidence type="ECO:0000313" key="5">
    <source>
        <dbReference type="EMBL" id="KAK8885024.1"/>
    </source>
</evidence>
<dbReference type="InterPro" id="IPR050438">
    <property type="entry name" value="LMW_PTPase"/>
</dbReference>
<evidence type="ECO:0000256" key="3">
    <source>
        <dbReference type="ARBA" id="ARBA00022912"/>
    </source>
</evidence>
<evidence type="ECO:0000313" key="6">
    <source>
        <dbReference type="Proteomes" id="UP001470230"/>
    </source>
</evidence>
<dbReference type="InterPro" id="IPR023485">
    <property type="entry name" value="Ptyr_pPase"/>
</dbReference>
<dbReference type="PANTHER" id="PTHR11717">
    <property type="entry name" value="LOW MOLECULAR WEIGHT PROTEIN TYROSINE PHOSPHATASE"/>
    <property type="match status" value="1"/>
</dbReference>
<dbReference type="Proteomes" id="UP001470230">
    <property type="component" value="Unassembled WGS sequence"/>
</dbReference>
<dbReference type="PRINTS" id="PR00719">
    <property type="entry name" value="LMWPTPASE"/>
</dbReference>
<sequence>MTEKKSILFVCFGNICRSPCCEGICRKLYGDMLKVDSASTSQVHLNESPDDRAIDICMKHDVDIRDHHSKQLYQSDFTLFDLVVALDEQTLKLLNELKPENCRAKVALFNPPNGIADPYYGGRVGFQKMYDQIEQNMKPFLVDNGLLKDELKS</sequence>
<evidence type="ECO:0000256" key="1">
    <source>
        <dbReference type="ARBA" id="ARBA00011063"/>
    </source>
</evidence>
<comment type="similarity">
    <text evidence="1">Belongs to the low molecular weight phosphotyrosine protein phosphatase family.</text>
</comment>
<keyword evidence="3" id="KW-0904">Protein phosphatase</keyword>
<keyword evidence="2" id="KW-0378">Hydrolase</keyword>
<dbReference type="Pfam" id="PF01451">
    <property type="entry name" value="LMWPc"/>
    <property type="match status" value="1"/>
</dbReference>
<protein>
    <submittedName>
        <fullName evidence="5">Low molecular weight phosphotyrosine protein phosphatase</fullName>
    </submittedName>
</protein>
<dbReference type="EMBL" id="JAPFFF010000008">
    <property type="protein sequence ID" value="KAK8885024.1"/>
    <property type="molecule type" value="Genomic_DNA"/>
</dbReference>